<proteinExistence type="inferred from homology"/>
<dbReference type="KEGG" id="ave:Arcve_0808"/>
<dbReference type="Pfam" id="PF00296">
    <property type="entry name" value="Bac_luciferase"/>
    <property type="match status" value="1"/>
</dbReference>
<dbReference type="SUPFAM" id="SSF51679">
    <property type="entry name" value="Bacterial luciferase-like"/>
    <property type="match status" value="1"/>
</dbReference>
<reference evidence="6 7" key="1">
    <citation type="submission" date="2011-03" db="EMBL/GenBank/DDBJ databases">
        <title>The complete genome of Archaeoglobus veneficus SNP6.</title>
        <authorList>
            <consortium name="US DOE Joint Genome Institute (JGI-PGF)"/>
            <person name="Lucas S."/>
            <person name="Copeland A."/>
            <person name="Lapidus A."/>
            <person name="Bruce D."/>
            <person name="Goodwin L."/>
            <person name="Pitluck S."/>
            <person name="Kyrpides N."/>
            <person name="Mavromatis K."/>
            <person name="Pagani I."/>
            <person name="Ivanova N."/>
            <person name="Mikhailova N."/>
            <person name="Lu M."/>
            <person name="Detter J.C."/>
            <person name="Tapia R."/>
            <person name="Han C."/>
            <person name="Land M."/>
            <person name="Hauser L."/>
            <person name="Markowitz V."/>
            <person name="Cheng J.-F."/>
            <person name="Hugenholtz P."/>
            <person name="Woyke T."/>
            <person name="Wu D."/>
            <person name="Spring S."/>
            <person name="Brambilla E."/>
            <person name="Klenk H.-P."/>
            <person name="Eisen J.A."/>
        </authorList>
    </citation>
    <scope>NUCLEOTIDE SEQUENCE [LARGE SCALE GENOMIC DNA]</scope>
    <source>
        <strain>SNP6</strain>
    </source>
</reference>
<comment type="pathway">
    <text evidence="4">Metabolic intermediate metabolism; lactate oxidation.</text>
</comment>
<dbReference type="GO" id="GO:0006730">
    <property type="term" value="P:one-carbon metabolic process"/>
    <property type="evidence" value="ECO:0007669"/>
    <property type="project" value="UniProtKB-UniRule"/>
</dbReference>
<comment type="subcellular location">
    <subcellularLocation>
        <location evidence="4">Cytoplasm</location>
    </subcellularLocation>
</comment>
<dbReference type="GO" id="GO:0006089">
    <property type="term" value="P:lactate metabolic process"/>
    <property type="evidence" value="ECO:0007669"/>
    <property type="project" value="UniProtKB-UniRule"/>
</dbReference>
<dbReference type="EMBL" id="CP002588">
    <property type="protein sequence ID" value="AEA46824.1"/>
    <property type="molecule type" value="Genomic_DNA"/>
</dbReference>
<name>F2KRY3_ARCVS</name>
<dbReference type="OrthoDB" id="213164at2157"/>
<dbReference type="Gene3D" id="3.20.20.30">
    <property type="entry name" value="Luciferase-like domain"/>
    <property type="match status" value="1"/>
</dbReference>
<dbReference type="GO" id="GO:0018537">
    <property type="term" value="F:coenzyme F420-dependent N5,N10-methenyltetrahydromethanopterin reductase activity"/>
    <property type="evidence" value="ECO:0007669"/>
    <property type="project" value="UniProtKB-UniRule"/>
</dbReference>
<dbReference type="NCBIfam" id="NF002619">
    <property type="entry name" value="PRK02271.1"/>
    <property type="match status" value="1"/>
</dbReference>
<dbReference type="PANTHER" id="PTHR43244">
    <property type="match status" value="1"/>
</dbReference>
<dbReference type="InterPro" id="IPR050564">
    <property type="entry name" value="F420-G6PD/mer"/>
</dbReference>
<keyword evidence="7" id="KW-1185">Reference proteome</keyword>
<dbReference type="UniPathway" id="UPA00701"/>
<dbReference type="InterPro" id="IPR011251">
    <property type="entry name" value="Luciferase-like_dom"/>
</dbReference>
<keyword evidence="2 4" id="KW-0554">One-carbon metabolism</keyword>
<evidence type="ECO:0000256" key="2">
    <source>
        <dbReference type="ARBA" id="ARBA00022563"/>
    </source>
</evidence>
<comment type="catalytic activity">
    <reaction evidence="4">
        <text>5-methyl-5,6,7,8-tetrahydromethanopterin + oxidized coenzyme F420-(gamma-L-Glu)(n) + H(+) = 5,10-methylenetetrahydromethanopterin + reduced coenzyme F420-(gamma-L-Glu)(n)</text>
        <dbReference type="Rhea" id="RHEA:21144"/>
        <dbReference type="Rhea" id="RHEA-COMP:12939"/>
        <dbReference type="Rhea" id="RHEA-COMP:14378"/>
        <dbReference type="ChEBI" id="CHEBI:15378"/>
        <dbReference type="ChEBI" id="CHEBI:57818"/>
        <dbReference type="ChEBI" id="CHEBI:58116"/>
        <dbReference type="ChEBI" id="CHEBI:133980"/>
        <dbReference type="ChEBI" id="CHEBI:139511"/>
        <dbReference type="EC" id="1.5.98.2"/>
    </reaction>
</comment>
<dbReference type="CDD" id="cd01097">
    <property type="entry name" value="Tetrahydromethanopterin_reductase"/>
    <property type="match status" value="1"/>
</dbReference>
<evidence type="ECO:0000256" key="3">
    <source>
        <dbReference type="ARBA" id="ARBA00023002"/>
    </source>
</evidence>
<dbReference type="NCBIfam" id="TIGR03555">
    <property type="entry name" value="F420_mer"/>
    <property type="match status" value="1"/>
</dbReference>
<dbReference type="GO" id="GO:0005737">
    <property type="term" value="C:cytoplasm"/>
    <property type="evidence" value="ECO:0007669"/>
    <property type="project" value="UniProtKB-SubCell"/>
</dbReference>
<evidence type="ECO:0000313" key="7">
    <source>
        <dbReference type="Proteomes" id="UP000008136"/>
    </source>
</evidence>
<dbReference type="PANTHER" id="PTHR43244:SF1">
    <property type="entry name" value="5,10-METHYLENETETRAHYDROMETHANOPTERIN REDUCTASE"/>
    <property type="match status" value="1"/>
</dbReference>
<dbReference type="GeneID" id="10393911"/>
<feature type="domain" description="Luciferase-like" evidence="5">
    <location>
        <begin position="14"/>
        <end position="302"/>
    </location>
</feature>
<comment type="function">
    <text evidence="4">Catalyzes the oxidation of methyl-H(4)MPT to methylene-H(4)MPT.</text>
</comment>
<sequence length="331" mass="36261">MRFGIEFVPNVRYYELEYYSKLAEDNGFGYVWITDHYNNRNVYAMLTLIALKTQNMRIGAGVANPYHTHPAIIASAIATVNEISGGRAVLGIAAGDRVTLERIGVKWEKPLSKIKEAVEVIKALHTGKPVNYDGDFFRMQGARLDFKAGRIPIYVGAQGPKMLKLAAEIGDGVLINASHPKDFEVARQNIEEGLKDKNKDFDVVAYASLSVDKNGEKAKDAAKIVVAFIVAGSPDIVFERHGISQEDVMRVKTALNNAFTKGDWKSVHEAVTEEMVDIFSISGTPDEVIERIEELSKVGVTQVVAGSPLGPNKAKAIKIMGREIIPGFPDG</sequence>
<evidence type="ECO:0000256" key="4">
    <source>
        <dbReference type="HAMAP-Rule" id="MF_01091"/>
    </source>
</evidence>
<dbReference type="STRING" id="693661.Arcve_0808"/>
<dbReference type="HOGENOM" id="CLU_027853_5_3_2"/>
<dbReference type="RefSeq" id="WP_013683496.1">
    <property type="nucleotide sequence ID" value="NC_015320.1"/>
</dbReference>
<dbReference type="InterPro" id="IPR036661">
    <property type="entry name" value="Luciferase-like_sf"/>
</dbReference>
<comment type="similarity">
    <text evidence="4">Belongs to the mer family.</text>
</comment>
<evidence type="ECO:0000256" key="1">
    <source>
        <dbReference type="ARBA" id="ARBA00022490"/>
    </source>
</evidence>
<dbReference type="eggNOG" id="arCOG02410">
    <property type="taxonomic scope" value="Archaea"/>
</dbReference>
<dbReference type="HAMAP" id="MF_01091">
    <property type="entry name" value="F420_mer"/>
    <property type="match status" value="1"/>
</dbReference>
<protein>
    <recommendedName>
        <fullName evidence="4">5,10-methylenetetrahydromethanopterin reductase</fullName>
        <ecNumber evidence="4">1.5.98.2</ecNumber>
    </recommendedName>
    <alternativeName>
        <fullName evidence="4">Coenzyme F420-dependent N(5),N(10)-methylenetetrahydromethanopterin reductase</fullName>
    </alternativeName>
    <alternativeName>
        <fullName evidence="4">Methylene-H(4)MPT reductase</fullName>
    </alternativeName>
</protein>
<dbReference type="GO" id="GO:0016705">
    <property type="term" value="F:oxidoreductase activity, acting on paired donors, with incorporation or reduction of molecular oxygen"/>
    <property type="evidence" value="ECO:0007669"/>
    <property type="project" value="InterPro"/>
</dbReference>
<dbReference type="InterPro" id="IPR019946">
    <property type="entry name" value="MeH4methanopterin_reductase"/>
</dbReference>
<dbReference type="Proteomes" id="UP000008136">
    <property type="component" value="Chromosome"/>
</dbReference>
<organism evidence="6 7">
    <name type="scientific">Archaeoglobus veneficus (strain DSM 11195 / SNP6)</name>
    <dbReference type="NCBI Taxonomy" id="693661"/>
    <lineage>
        <taxon>Archaea</taxon>
        <taxon>Methanobacteriati</taxon>
        <taxon>Methanobacteriota</taxon>
        <taxon>Archaeoglobi</taxon>
        <taxon>Archaeoglobales</taxon>
        <taxon>Archaeoglobaceae</taxon>
        <taxon>Archaeoglobus</taxon>
    </lineage>
</organism>
<keyword evidence="1 4" id="KW-0963">Cytoplasm</keyword>
<accession>F2KRY3</accession>
<dbReference type="EC" id="1.5.98.2" evidence="4"/>
<keyword evidence="3 4" id="KW-0560">Oxidoreductase</keyword>
<gene>
    <name evidence="4" type="primary">mer</name>
    <name evidence="6" type="ordered locus">Arcve_0808</name>
</gene>
<dbReference type="AlphaFoldDB" id="F2KRY3"/>
<evidence type="ECO:0000259" key="5">
    <source>
        <dbReference type="Pfam" id="PF00296"/>
    </source>
</evidence>
<evidence type="ECO:0000313" key="6">
    <source>
        <dbReference type="EMBL" id="AEA46824.1"/>
    </source>
</evidence>